<dbReference type="AlphaFoldDB" id="A0AAI8AMP4"/>
<dbReference type="RefSeq" id="WP_013302070.1">
    <property type="nucleotide sequence ID" value="NC_019552.1"/>
</dbReference>
<dbReference type="CDD" id="cd07344">
    <property type="entry name" value="M48_yhfN_like"/>
    <property type="match status" value="1"/>
</dbReference>
<accession>A0AAI8AMP4</accession>
<name>A0AAI8AMP4_MESHY</name>
<organism evidence="2 3">
    <name type="scientific">Mesomycoplasma hyorhinis SK76</name>
    <dbReference type="NCBI Taxonomy" id="1118964"/>
    <lineage>
        <taxon>Bacteria</taxon>
        <taxon>Bacillati</taxon>
        <taxon>Mycoplasmatota</taxon>
        <taxon>Mycoplasmoidales</taxon>
        <taxon>Metamycoplasmataceae</taxon>
        <taxon>Mesomycoplasma</taxon>
    </lineage>
</organism>
<dbReference type="GeneID" id="93248388"/>
<dbReference type="InterPro" id="IPR053136">
    <property type="entry name" value="UTP_pyrophosphatase-like"/>
</dbReference>
<dbReference type="Pfam" id="PF01863">
    <property type="entry name" value="YgjP-like"/>
    <property type="match status" value="1"/>
</dbReference>
<reference evidence="2 3" key="1">
    <citation type="journal article" date="2013" name="Genome Announc.">
        <title>Complete Genome Sequence of Mycoplasma hyorhinis Strain SK76.</title>
        <authorList>
            <person name="Goodison S."/>
            <person name="Urquidi V."/>
            <person name="Kumar D."/>
            <person name="Reyes L."/>
            <person name="Rosser C.J."/>
        </authorList>
    </citation>
    <scope>NUCLEOTIDE SEQUENCE [LARGE SCALE GENOMIC DNA]</scope>
    <source>
        <strain evidence="2 3">SK76</strain>
    </source>
</reference>
<dbReference type="PANTHER" id="PTHR30399:SF1">
    <property type="entry name" value="UTP PYROPHOSPHATASE"/>
    <property type="match status" value="1"/>
</dbReference>
<evidence type="ECO:0000259" key="1">
    <source>
        <dbReference type="Pfam" id="PF01863"/>
    </source>
</evidence>
<dbReference type="PANTHER" id="PTHR30399">
    <property type="entry name" value="UNCHARACTERIZED PROTEIN YGJP"/>
    <property type="match status" value="1"/>
</dbReference>
<gene>
    <name evidence="2" type="ORF">MOS_268</name>
</gene>
<sequence>MNSKLVYLYNGVEYEVIIEKKNYKNLKFTVRLDHGKLRVLTNCSLEKIKQNLELLKPKIDELLLNSNNLVPINLEQKYFYFLGQKYNFNLIKTNNEYFLYAQNLVFKLKSINKNTIKLQIIDNINKKLLKYIKTRILYWSKIMHTPDFEVFIRNKTSAWATNHISKRKIYFSKKLFPFSKNSLDYVIIHELAHFYFNNHSDKFWNLVAQYKPDYLEIRKKINRNQYD</sequence>
<evidence type="ECO:0000313" key="3">
    <source>
        <dbReference type="Proteomes" id="UP000009399"/>
    </source>
</evidence>
<dbReference type="KEGG" id="mhs:MOS_268"/>
<dbReference type="InterPro" id="IPR002725">
    <property type="entry name" value="YgjP-like_metallopeptidase"/>
</dbReference>
<proteinExistence type="predicted"/>
<dbReference type="Gene3D" id="3.30.2010.10">
    <property type="entry name" value="Metalloproteases ('zincins'), catalytic domain"/>
    <property type="match status" value="1"/>
</dbReference>
<evidence type="ECO:0000313" key="2">
    <source>
        <dbReference type="EMBL" id="AFX74195.1"/>
    </source>
</evidence>
<protein>
    <recommendedName>
        <fullName evidence="1">YgjP-like metallopeptidase domain-containing protein</fullName>
    </recommendedName>
</protein>
<dbReference type="Proteomes" id="UP000009399">
    <property type="component" value="Chromosome"/>
</dbReference>
<feature type="domain" description="YgjP-like metallopeptidase" evidence="1">
    <location>
        <begin position="25"/>
        <end position="223"/>
    </location>
</feature>
<dbReference type="EMBL" id="CP003914">
    <property type="protein sequence ID" value="AFX74195.1"/>
    <property type="molecule type" value="Genomic_DNA"/>
</dbReference>